<feature type="domain" description="Histidine kinase/HSP90-like ATPase" evidence="12">
    <location>
        <begin position="303"/>
        <end position="412"/>
    </location>
</feature>
<evidence type="ECO:0000256" key="9">
    <source>
        <dbReference type="SAM" id="MobiDB-lite"/>
    </source>
</evidence>
<comment type="caution">
    <text evidence="14">The sequence shown here is derived from an EMBL/GenBank/DDBJ whole genome shotgun (WGS) entry which is preliminary data.</text>
</comment>
<keyword evidence="6" id="KW-0418">Kinase</keyword>
<evidence type="ECO:0000256" key="4">
    <source>
        <dbReference type="ARBA" id="ARBA00022679"/>
    </source>
</evidence>
<dbReference type="GO" id="GO:0046983">
    <property type="term" value="F:protein dimerization activity"/>
    <property type="evidence" value="ECO:0007669"/>
    <property type="project" value="InterPro"/>
</dbReference>
<comment type="catalytic activity">
    <reaction evidence="1">
        <text>ATP + protein L-histidine = ADP + protein N-phospho-L-histidine.</text>
        <dbReference type="EC" id="2.7.13.3"/>
    </reaction>
</comment>
<evidence type="ECO:0000256" key="7">
    <source>
        <dbReference type="ARBA" id="ARBA00022840"/>
    </source>
</evidence>
<dbReference type="SUPFAM" id="SSF55874">
    <property type="entry name" value="ATPase domain of HSP90 chaperone/DNA topoisomerase II/histidine kinase"/>
    <property type="match status" value="1"/>
</dbReference>
<dbReference type="InterPro" id="IPR011712">
    <property type="entry name" value="Sig_transdc_His_kin_sub3_dim/P"/>
</dbReference>
<sequence>MFATGQRYLRARPTAATVAAASLCAVAAVPGGMLQGTPGHRHPLWWPATLVTCVAAVAMVMSRNRPRITVVFTAGCASAVAVAGYLLTPLLSGPLMASLYRLSIQTRSKTAWVFGGVTAAVLASVSIPAGPHVYPPELEALSCVVWALVPVALGRWFALRLAYLDVERARAEHAERTREQLARHRVTEERTRIARELHDVVAHHLALANAQAGTAAHLMGTHPDRAQEILAELTRTTSSALRDLKATVGLLREPDEPDAPLEPAPGLERLPELTASFAAAGLVVTIITDGTRRHLSPTIDLTAFRIVQEALTNVAKHAAVPSARVRLAYAADRLAIRVTDRGSRQHREGPHQPDRRKGSPLPEPVAEPAKKAVDTGFGLVGLHERALSVGGHLLAGRRPDGGFEVAAELPLHPAAGTGHPDR</sequence>
<feature type="compositionally biased region" description="Basic and acidic residues" evidence="9">
    <location>
        <begin position="338"/>
        <end position="357"/>
    </location>
</feature>
<dbReference type="OrthoDB" id="227596at2"/>
<keyword evidence="10" id="KW-1133">Transmembrane helix</keyword>
<dbReference type="EMBL" id="MOMC01000015">
    <property type="protein sequence ID" value="ONH31620.1"/>
    <property type="molecule type" value="Genomic_DNA"/>
</dbReference>
<evidence type="ECO:0000313" key="14">
    <source>
        <dbReference type="EMBL" id="ONH31620.1"/>
    </source>
</evidence>
<evidence type="ECO:0000256" key="8">
    <source>
        <dbReference type="ARBA" id="ARBA00023012"/>
    </source>
</evidence>
<dbReference type="Pfam" id="PF07730">
    <property type="entry name" value="HisKA_3"/>
    <property type="match status" value="1"/>
</dbReference>
<evidence type="ECO:0000256" key="2">
    <source>
        <dbReference type="ARBA" id="ARBA00012438"/>
    </source>
</evidence>
<dbReference type="Gene3D" id="1.20.5.1930">
    <property type="match status" value="1"/>
</dbReference>
<dbReference type="GO" id="GO:0005524">
    <property type="term" value="F:ATP binding"/>
    <property type="evidence" value="ECO:0007669"/>
    <property type="project" value="UniProtKB-KW"/>
</dbReference>
<dbReference type="Gene3D" id="3.30.565.10">
    <property type="entry name" value="Histidine kinase-like ATPase, C-terminal domain"/>
    <property type="match status" value="1"/>
</dbReference>
<evidence type="ECO:0000256" key="10">
    <source>
        <dbReference type="SAM" id="Phobius"/>
    </source>
</evidence>
<keyword evidence="4" id="KW-0808">Transferase</keyword>
<feature type="transmembrane region" description="Helical" evidence="10">
    <location>
        <begin position="111"/>
        <end position="131"/>
    </location>
</feature>
<dbReference type="InterPro" id="IPR050482">
    <property type="entry name" value="Sensor_HK_TwoCompSys"/>
</dbReference>
<evidence type="ECO:0000259" key="12">
    <source>
        <dbReference type="Pfam" id="PF02518"/>
    </source>
</evidence>
<dbReference type="Pfam" id="PF02518">
    <property type="entry name" value="HATPase_c"/>
    <property type="match status" value="1"/>
</dbReference>
<dbReference type="EC" id="2.7.13.3" evidence="2"/>
<feature type="transmembrane region" description="Helical" evidence="10">
    <location>
        <begin position="138"/>
        <end position="158"/>
    </location>
</feature>
<name>A0A1V2IF27_9ACTN</name>
<dbReference type="GO" id="GO:0000155">
    <property type="term" value="F:phosphorelay sensor kinase activity"/>
    <property type="evidence" value="ECO:0007669"/>
    <property type="project" value="InterPro"/>
</dbReference>
<keyword evidence="10" id="KW-0812">Transmembrane</keyword>
<dbReference type="Proteomes" id="UP000188929">
    <property type="component" value="Unassembled WGS sequence"/>
</dbReference>
<dbReference type="RefSeq" id="WP_076815105.1">
    <property type="nucleotide sequence ID" value="NZ_MOMC01000015.1"/>
</dbReference>
<keyword evidence="15" id="KW-1185">Reference proteome</keyword>
<evidence type="ECO:0000256" key="5">
    <source>
        <dbReference type="ARBA" id="ARBA00022741"/>
    </source>
</evidence>
<gene>
    <name evidence="14" type="ORF">BL253_08040</name>
</gene>
<keyword evidence="5" id="KW-0547">Nucleotide-binding</keyword>
<evidence type="ECO:0000256" key="6">
    <source>
        <dbReference type="ARBA" id="ARBA00022777"/>
    </source>
</evidence>
<keyword evidence="8" id="KW-0902">Two-component regulatory system</keyword>
<dbReference type="GO" id="GO:0016020">
    <property type="term" value="C:membrane"/>
    <property type="evidence" value="ECO:0007669"/>
    <property type="project" value="InterPro"/>
</dbReference>
<reference evidence="15" key="1">
    <citation type="submission" date="2016-10" db="EMBL/GenBank/DDBJ databases">
        <title>Frankia sp. NRRL B-16386 Genome sequencing.</title>
        <authorList>
            <person name="Ghodhbane-Gtari F."/>
            <person name="Swanson E."/>
            <person name="Gueddou A."/>
            <person name="Hezbri K."/>
            <person name="Ktari K."/>
            <person name="Nouioui I."/>
            <person name="Morris K."/>
            <person name="Simpson S."/>
            <person name="Abebe-Akele F."/>
            <person name="Thomas K."/>
            <person name="Gtari M."/>
            <person name="Tisa L.S."/>
        </authorList>
    </citation>
    <scope>NUCLEOTIDE SEQUENCE [LARGE SCALE GENOMIC DNA]</scope>
    <source>
        <strain evidence="15">NRRL B-16386</strain>
    </source>
</reference>
<evidence type="ECO:0000313" key="15">
    <source>
        <dbReference type="Proteomes" id="UP000188929"/>
    </source>
</evidence>
<dbReference type="AlphaFoldDB" id="A0A1V2IF27"/>
<dbReference type="CDD" id="cd16917">
    <property type="entry name" value="HATPase_UhpB-NarQ-NarX-like"/>
    <property type="match status" value="1"/>
</dbReference>
<evidence type="ECO:0000256" key="3">
    <source>
        <dbReference type="ARBA" id="ARBA00022553"/>
    </source>
</evidence>
<dbReference type="PANTHER" id="PTHR24421">
    <property type="entry name" value="NITRATE/NITRITE SENSOR PROTEIN NARX-RELATED"/>
    <property type="match status" value="1"/>
</dbReference>
<evidence type="ECO:0000259" key="13">
    <source>
        <dbReference type="Pfam" id="PF07730"/>
    </source>
</evidence>
<dbReference type="STRING" id="1834516.BL253_08040"/>
<keyword evidence="10" id="KW-0472">Membrane</keyword>
<dbReference type="InterPro" id="IPR003594">
    <property type="entry name" value="HATPase_dom"/>
</dbReference>
<feature type="transmembrane region" description="Helical" evidence="10">
    <location>
        <begin position="44"/>
        <end position="61"/>
    </location>
</feature>
<dbReference type="PANTHER" id="PTHR24421:SF10">
    <property type="entry name" value="NITRATE_NITRITE SENSOR PROTEIN NARQ"/>
    <property type="match status" value="1"/>
</dbReference>
<keyword evidence="7" id="KW-0067">ATP-binding</keyword>
<accession>A0A1V2IF27</accession>
<feature type="transmembrane region" description="Helical" evidence="10">
    <location>
        <begin position="68"/>
        <end position="91"/>
    </location>
</feature>
<dbReference type="InterPro" id="IPR036890">
    <property type="entry name" value="HATPase_C_sf"/>
</dbReference>
<evidence type="ECO:0000256" key="1">
    <source>
        <dbReference type="ARBA" id="ARBA00000085"/>
    </source>
</evidence>
<feature type="chain" id="PRO_5013296372" description="histidine kinase" evidence="11">
    <location>
        <begin position="28"/>
        <end position="422"/>
    </location>
</feature>
<feature type="domain" description="Signal transduction histidine kinase subgroup 3 dimerisation and phosphoacceptor" evidence="13">
    <location>
        <begin position="189"/>
        <end position="255"/>
    </location>
</feature>
<protein>
    <recommendedName>
        <fullName evidence="2">histidine kinase</fullName>
        <ecNumber evidence="2">2.7.13.3</ecNumber>
    </recommendedName>
</protein>
<feature type="signal peptide" evidence="11">
    <location>
        <begin position="1"/>
        <end position="27"/>
    </location>
</feature>
<organism evidence="14 15">
    <name type="scientific">Pseudofrankia asymbiotica</name>
    <dbReference type="NCBI Taxonomy" id="1834516"/>
    <lineage>
        <taxon>Bacteria</taxon>
        <taxon>Bacillati</taxon>
        <taxon>Actinomycetota</taxon>
        <taxon>Actinomycetes</taxon>
        <taxon>Frankiales</taxon>
        <taxon>Frankiaceae</taxon>
        <taxon>Pseudofrankia</taxon>
    </lineage>
</organism>
<proteinExistence type="predicted"/>
<keyword evidence="11" id="KW-0732">Signal</keyword>
<evidence type="ECO:0000256" key="11">
    <source>
        <dbReference type="SAM" id="SignalP"/>
    </source>
</evidence>
<keyword evidence="3" id="KW-0597">Phosphoprotein</keyword>
<feature type="region of interest" description="Disordered" evidence="9">
    <location>
        <begin position="338"/>
        <end position="368"/>
    </location>
</feature>